<dbReference type="RefSeq" id="WP_069461893.1">
    <property type="nucleotide sequence ID" value="NZ_FODD01000012.1"/>
</dbReference>
<accession>A0A1H8K719</accession>
<reference evidence="2 3" key="1">
    <citation type="submission" date="2016-10" db="EMBL/GenBank/DDBJ databases">
        <authorList>
            <person name="de Groot N.N."/>
        </authorList>
    </citation>
    <scope>NUCLEOTIDE SEQUENCE [LARGE SCALE GENOMIC DNA]</scope>
    <source>
        <strain evidence="2 3">CGMCC 4.2026</strain>
    </source>
</reference>
<evidence type="ECO:0000313" key="3">
    <source>
        <dbReference type="Proteomes" id="UP000181951"/>
    </source>
</evidence>
<evidence type="ECO:0000313" key="2">
    <source>
        <dbReference type="EMBL" id="SEN88507.1"/>
    </source>
</evidence>
<gene>
    <name evidence="2" type="ORF">SAMN05216267_101222</name>
</gene>
<dbReference type="SUPFAM" id="SSF53597">
    <property type="entry name" value="Dihydrofolate reductase-like"/>
    <property type="match status" value="1"/>
</dbReference>
<dbReference type="PANTHER" id="PTHR38011">
    <property type="entry name" value="DIHYDROFOLATE REDUCTASE FAMILY PROTEIN (AFU_ORTHOLOGUE AFUA_8G06820)"/>
    <property type="match status" value="1"/>
</dbReference>
<feature type="domain" description="Bacterial bifunctional deaminase-reductase C-terminal" evidence="1">
    <location>
        <begin position="3"/>
        <end position="191"/>
    </location>
</feature>
<dbReference type="GO" id="GO:0008703">
    <property type="term" value="F:5-amino-6-(5-phosphoribosylamino)uracil reductase activity"/>
    <property type="evidence" value="ECO:0007669"/>
    <property type="project" value="InterPro"/>
</dbReference>
<dbReference type="InterPro" id="IPR002734">
    <property type="entry name" value="RibDG_C"/>
</dbReference>
<dbReference type="EMBL" id="FODD01000012">
    <property type="protein sequence ID" value="SEN88507.1"/>
    <property type="molecule type" value="Genomic_DNA"/>
</dbReference>
<organism evidence="2 3">
    <name type="scientific">Actinacidiphila rubida</name>
    <dbReference type="NCBI Taxonomy" id="310780"/>
    <lineage>
        <taxon>Bacteria</taxon>
        <taxon>Bacillati</taxon>
        <taxon>Actinomycetota</taxon>
        <taxon>Actinomycetes</taxon>
        <taxon>Kitasatosporales</taxon>
        <taxon>Streptomycetaceae</taxon>
        <taxon>Actinacidiphila</taxon>
    </lineage>
</organism>
<name>A0A1H8K719_9ACTN</name>
<dbReference type="AlphaFoldDB" id="A0A1H8K719"/>
<dbReference type="OrthoDB" id="3471694at2"/>
<dbReference type="PANTHER" id="PTHR38011:SF11">
    <property type="entry name" value="2,5-DIAMINO-6-RIBOSYLAMINO-4(3H)-PYRIMIDINONE 5'-PHOSPHATE REDUCTASE"/>
    <property type="match status" value="1"/>
</dbReference>
<dbReference type="InterPro" id="IPR050765">
    <property type="entry name" value="Riboflavin_Biosynth_HTPR"/>
</dbReference>
<protein>
    <submittedName>
        <fullName evidence="2">Dihydrofolate reductase</fullName>
    </submittedName>
</protein>
<dbReference type="Pfam" id="PF01872">
    <property type="entry name" value="RibD_C"/>
    <property type="match status" value="1"/>
</dbReference>
<dbReference type="STRING" id="310780.SAMN05216267_101222"/>
<proteinExistence type="predicted"/>
<sequence>MGKIIISSNATLDGVVQDPDGEEGFERGGWFHQFVEGEDLAAWAARETEEVLGAEALLLGGRTSEWFASRMLTGDDADVRVSRAWADRVKSIPKYVVSSTLDDPRWSHATLVNGDVVKEISELKENVDGDILVYGSYQLVRMLTEQDLADELRLVVFPVVVGAGLRIFDGTSGSKALRPVDTRRVGDRLVLCTYAFAHGPRLQPGNPA</sequence>
<dbReference type="Proteomes" id="UP000181951">
    <property type="component" value="Unassembled WGS sequence"/>
</dbReference>
<dbReference type="GO" id="GO:0009231">
    <property type="term" value="P:riboflavin biosynthetic process"/>
    <property type="evidence" value="ECO:0007669"/>
    <property type="project" value="InterPro"/>
</dbReference>
<dbReference type="Gene3D" id="3.40.430.10">
    <property type="entry name" value="Dihydrofolate Reductase, subunit A"/>
    <property type="match status" value="1"/>
</dbReference>
<dbReference type="InterPro" id="IPR024072">
    <property type="entry name" value="DHFR-like_dom_sf"/>
</dbReference>
<evidence type="ECO:0000259" key="1">
    <source>
        <dbReference type="Pfam" id="PF01872"/>
    </source>
</evidence>
<keyword evidence="3" id="KW-1185">Reference proteome</keyword>